<name>A0A948WXZ1_9GAMM</name>
<sequence>MSQLTSTLIDRVLCQIKGLKNLQHHPEAHEITFDLDLERMEQYYDFCYISGQMFHYAANHNDDLGGLHYDGMESPLAQMFLTMDNPLDPMERILVDDYFPLLMPDREFVQQASQSLLPKFNEYIKVKQREDQAKQKAEAEEARQKRLQLKAERKAAQQQAKNKSAKGNKGEIEPDPVVPATAKVQQAQVKEANKAENKTHVESNASYYSATAAQADAAKVPALEHRVSPWVTSFKEQLEQNRRYKGRDLKVTFIEGFYKDSTCFLWRLADLYRQLNAGVDEGLTDVMRDVIVYEYLGRLSMEQRLALGMRQNLASMGPENLYGRLRFSNVVIFPDGKSVFWYSLDAKGDLGNMGIDGFGIDIDPPYQKGYAVGIKHVYAGSFADHPTVRWYRELLSNEDLKQLVFNAHYCPCDNISPFSQDETGEEMTFVNDAFFVFELILPEVEAKEATDVAAAPFKLIEVLIQETPDITVADMISSLQDLRNQLSDFDQFVADIRDLVADAIVDMKNEQEARRRNRDPEYKTYTFTDPVHQNDFTRTKLKNNYPLIIERVVIKGNDLKFVMPSPLFSYVDSRDEEEQGEQPGLIHGDAIVVSLVAGDNGYDFSSLDIADCIQIPFGQHQNKDVEDYDKYDFYKLVEAWHEPLPEGWDQEWLQKAKELNVKREEAKLKRNAAKSKDKKKR</sequence>
<feature type="compositionally biased region" description="Basic and acidic residues" evidence="1">
    <location>
        <begin position="135"/>
        <end position="155"/>
    </location>
</feature>
<reference evidence="2" key="1">
    <citation type="journal article" date="2021" name="PeerJ">
        <title>Extensive microbial diversity within the chicken gut microbiome revealed by metagenomics and culture.</title>
        <authorList>
            <person name="Gilroy R."/>
            <person name="Ravi A."/>
            <person name="Getino M."/>
            <person name="Pursley I."/>
            <person name="Horton D.L."/>
            <person name="Alikhan N.F."/>
            <person name="Baker D."/>
            <person name="Gharbi K."/>
            <person name="Hall N."/>
            <person name="Watson M."/>
            <person name="Adriaenssens E.M."/>
            <person name="Foster-Nyarko E."/>
            <person name="Jarju S."/>
            <person name="Secka A."/>
            <person name="Antonio M."/>
            <person name="Oren A."/>
            <person name="Chaudhuri R.R."/>
            <person name="La Ragione R."/>
            <person name="Hildebrand F."/>
            <person name="Pallen M.J."/>
        </authorList>
    </citation>
    <scope>NUCLEOTIDE SEQUENCE</scope>
    <source>
        <strain evidence="2">378</strain>
    </source>
</reference>
<protein>
    <submittedName>
        <fullName evidence="2">Uncharacterized protein</fullName>
    </submittedName>
</protein>
<comment type="caution">
    <text evidence="2">The sequence shown here is derived from an EMBL/GenBank/DDBJ whole genome shotgun (WGS) entry which is preliminary data.</text>
</comment>
<evidence type="ECO:0000313" key="2">
    <source>
        <dbReference type="EMBL" id="MBU3844285.1"/>
    </source>
</evidence>
<proteinExistence type="predicted"/>
<gene>
    <name evidence="2" type="ORF">H9847_05375</name>
</gene>
<dbReference type="EMBL" id="JAHLFE010000106">
    <property type="protein sequence ID" value="MBU3844285.1"/>
    <property type="molecule type" value="Genomic_DNA"/>
</dbReference>
<organism evidence="2 3">
    <name type="scientific">Candidatus Anaerobiospirillum pullicola</name>
    <dbReference type="NCBI Taxonomy" id="2838451"/>
    <lineage>
        <taxon>Bacteria</taxon>
        <taxon>Pseudomonadati</taxon>
        <taxon>Pseudomonadota</taxon>
        <taxon>Gammaproteobacteria</taxon>
        <taxon>Aeromonadales</taxon>
        <taxon>Succinivibrionaceae</taxon>
        <taxon>Anaerobiospirillum</taxon>
    </lineage>
</organism>
<reference evidence="2" key="2">
    <citation type="submission" date="2021-04" db="EMBL/GenBank/DDBJ databases">
        <authorList>
            <person name="Gilroy R."/>
        </authorList>
    </citation>
    <scope>NUCLEOTIDE SEQUENCE</scope>
    <source>
        <strain evidence="2">378</strain>
    </source>
</reference>
<feature type="region of interest" description="Disordered" evidence="1">
    <location>
        <begin position="135"/>
        <end position="175"/>
    </location>
</feature>
<accession>A0A948WXZ1</accession>
<evidence type="ECO:0000313" key="3">
    <source>
        <dbReference type="Proteomes" id="UP000733611"/>
    </source>
</evidence>
<evidence type="ECO:0000256" key="1">
    <source>
        <dbReference type="SAM" id="MobiDB-lite"/>
    </source>
</evidence>
<dbReference type="Proteomes" id="UP000733611">
    <property type="component" value="Unassembled WGS sequence"/>
</dbReference>
<dbReference type="AlphaFoldDB" id="A0A948WXZ1"/>